<evidence type="ECO:0000313" key="2">
    <source>
        <dbReference type="EMBL" id="UYG16357.1"/>
    </source>
</evidence>
<dbReference type="RefSeq" id="WP_263593570.1">
    <property type="nucleotide sequence ID" value="NZ_CP107020.1"/>
</dbReference>
<dbReference type="Proteomes" id="UP001164305">
    <property type="component" value="Chromosome"/>
</dbReference>
<protein>
    <submittedName>
        <fullName evidence="2">DUF2252 domain-containing protein</fullName>
    </submittedName>
</protein>
<dbReference type="EMBL" id="CP107020">
    <property type="protein sequence ID" value="UYG16357.1"/>
    <property type="molecule type" value="Genomic_DNA"/>
</dbReference>
<keyword evidence="3" id="KW-1185">Reference proteome</keyword>
<proteinExistence type="predicted"/>
<gene>
    <name evidence="2" type="ORF">BRM3_12180</name>
</gene>
<evidence type="ECO:0000256" key="1">
    <source>
        <dbReference type="SAM" id="MobiDB-lite"/>
    </source>
</evidence>
<dbReference type="Pfam" id="PF10009">
    <property type="entry name" value="DUF2252"/>
    <property type="match status" value="1"/>
</dbReference>
<sequence>MSAPHAARAASPRLPLDDAGRRGFRRYLPPGGDAASAREAGRALRASTPRAEHAEVVLPEGRDALGVIERTHGGRIPELIGVRVNRMLQSAHAYYRGTVDVMTRDLAAGPVTGIHLVIDADAHLGNFGLYASPERRLVFDLNDFDEAGVGPWEWDLRRLGVSLALELASQGAAEDTARHEVTGMIDAYRTELRRLTDLAATDRFFASVDAAAELLGTGYPSFDRGVAKARTRTSEQALGKVARIDDHGRAFLDVQPPLLVPYPAERLERMTHRLHEYLGTLHTDRALLLSQYRLVDVARRVVGVSSVGTHCSIVLLQGPSGENLLLQVKEALPSVLETYGALTDVEPRAGEAADRHARRVTGSQRILQSTSDPFLGRTVDPDGRNYFWRQFRDMKGSIDLSRAAPGEIRAYAALCARQLARAHAQSPDAFAVVGYLGSSPTFPAAIGRWCADYARIVEQDWQAFSEAVAAGRFPRSEG</sequence>
<dbReference type="InterPro" id="IPR018721">
    <property type="entry name" value="DUF2252"/>
</dbReference>
<feature type="compositionally biased region" description="Low complexity" evidence="1">
    <location>
        <begin position="1"/>
        <end position="14"/>
    </location>
</feature>
<dbReference type="PANTHER" id="PTHR39441">
    <property type="entry name" value="DUF2252 DOMAIN-CONTAINING PROTEIN"/>
    <property type="match status" value="1"/>
</dbReference>
<feature type="region of interest" description="Disordered" evidence="1">
    <location>
        <begin position="1"/>
        <end position="51"/>
    </location>
</feature>
<reference evidence="2" key="1">
    <citation type="submission" date="2022-10" db="EMBL/GenBank/DDBJ databases">
        <title>Whole-Genome Sequencing of Brachybacterium huguangmaarense BRM-3, Isolated from Betula schmidtii.</title>
        <authorList>
            <person name="Haam D."/>
        </authorList>
    </citation>
    <scope>NUCLEOTIDE SEQUENCE</scope>
    <source>
        <strain evidence="2">BRM-3</strain>
    </source>
</reference>
<evidence type="ECO:0000313" key="3">
    <source>
        <dbReference type="Proteomes" id="UP001164305"/>
    </source>
</evidence>
<accession>A0ABY6FZH6</accession>
<organism evidence="2 3">
    <name type="scientific">Brachybacterium huguangmaarense</name>
    <dbReference type="NCBI Taxonomy" id="1652028"/>
    <lineage>
        <taxon>Bacteria</taxon>
        <taxon>Bacillati</taxon>
        <taxon>Actinomycetota</taxon>
        <taxon>Actinomycetes</taxon>
        <taxon>Micrococcales</taxon>
        <taxon>Dermabacteraceae</taxon>
        <taxon>Brachybacterium</taxon>
    </lineage>
</organism>
<dbReference type="PANTHER" id="PTHR39441:SF1">
    <property type="entry name" value="DUF2252 DOMAIN-CONTAINING PROTEIN"/>
    <property type="match status" value="1"/>
</dbReference>
<name>A0ABY6FZH6_9MICO</name>